<dbReference type="Gene3D" id="2.40.160.20">
    <property type="match status" value="1"/>
</dbReference>
<accession>A0A495PZ72</accession>
<evidence type="ECO:0000313" key="2">
    <source>
        <dbReference type="Proteomes" id="UP000276282"/>
    </source>
</evidence>
<dbReference type="RefSeq" id="WP_121344304.1">
    <property type="nucleotide sequence ID" value="NZ_RBLG01000001.1"/>
</dbReference>
<dbReference type="EMBL" id="RBLG01000001">
    <property type="protein sequence ID" value="RKS55490.1"/>
    <property type="molecule type" value="Genomic_DNA"/>
</dbReference>
<proteinExistence type="predicted"/>
<name>A0A495PZ72_9FLAO</name>
<evidence type="ECO:0000313" key="1">
    <source>
        <dbReference type="EMBL" id="RKS55490.1"/>
    </source>
</evidence>
<gene>
    <name evidence="1" type="ORF">BC962_0453</name>
</gene>
<reference evidence="1 2" key="1">
    <citation type="submission" date="2018-10" db="EMBL/GenBank/DDBJ databases">
        <title>Genomic Encyclopedia of Archaeal and Bacterial Type Strains, Phase II (KMG-II): from individual species to whole genera.</title>
        <authorList>
            <person name="Goeker M."/>
        </authorList>
    </citation>
    <scope>NUCLEOTIDE SEQUENCE [LARGE SCALE GENOMIC DNA]</scope>
    <source>
        <strain evidence="1 2">DSM 19839</strain>
    </source>
</reference>
<dbReference type="InterPro" id="IPR011250">
    <property type="entry name" value="OMP/PagP_B-barrel"/>
</dbReference>
<protein>
    <submittedName>
        <fullName evidence="1">Outer membrane protein beta-barrel domain-containing protein</fullName>
    </submittedName>
</protein>
<dbReference type="Proteomes" id="UP000276282">
    <property type="component" value="Unassembled WGS sequence"/>
</dbReference>
<dbReference type="OrthoDB" id="1142271at2"/>
<comment type="caution">
    <text evidence="1">The sequence shown here is derived from an EMBL/GenBank/DDBJ whole genome shotgun (WGS) entry which is preliminary data.</text>
</comment>
<dbReference type="SUPFAM" id="SSF56925">
    <property type="entry name" value="OMPA-like"/>
    <property type="match status" value="1"/>
</dbReference>
<dbReference type="NCBIfam" id="NF047659">
    <property type="entry name" value="THC0290_0291_fam"/>
    <property type="match status" value="1"/>
</dbReference>
<sequence length="258" mass="29439">MARFRPIILFLLLLLFCKESGFAQLGISHEIGVLAGPTSFLTDYGERYNLQNNIANSGIGIGLIHYMNFAYRAECNCYTVDRYFNDHFKIRTELDYFRTDLEHNGPVAESNSAGGKLLRAMHGKTQTIEIGTHLEYYPLSIRDYTSFSYLFMPFVSLGVHFVNYNPDAYSDFGPITDEENIFPTFRGGIDLDGGSTWALVGIAGARYKLSPSSDLQIEGRFQYYDVDWIDGLNLDAPQNKFNDVVFWLNVGYIYYLNY</sequence>
<organism evidence="1 2">
    <name type="scientific">Gillisia mitskevichiae</name>
    <dbReference type="NCBI Taxonomy" id="270921"/>
    <lineage>
        <taxon>Bacteria</taxon>
        <taxon>Pseudomonadati</taxon>
        <taxon>Bacteroidota</taxon>
        <taxon>Flavobacteriia</taxon>
        <taxon>Flavobacteriales</taxon>
        <taxon>Flavobacteriaceae</taxon>
        <taxon>Gillisia</taxon>
    </lineage>
</organism>
<dbReference type="AlphaFoldDB" id="A0A495PZ72"/>
<keyword evidence="2" id="KW-1185">Reference proteome</keyword>